<dbReference type="InterPro" id="IPR001296">
    <property type="entry name" value="Glyco_trans_1"/>
</dbReference>
<reference evidence="4 5" key="1">
    <citation type="submission" date="2020-08" db="EMBL/GenBank/DDBJ databases">
        <title>Genomic Encyclopedia of Type Strains, Phase IV (KMG-IV): sequencing the most valuable type-strain genomes for metagenomic binning, comparative biology and taxonomic classification.</title>
        <authorList>
            <person name="Goeker M."/>
        </authorList>
    </citation>
    <scope>NUCLEOTIDE SEQUENCE [LARGE SCALE GENOMIC DNA]</scope>
    <source>
        <strain evidence="4 5">DSM 103725</strain>
    </source>
</reference>
<evidence type="ECO:0000256" key="1">
    <source>
        <dbReference type="ARBA" id="ARBA00022676"/>
    </source>
</evidence>
<dbReference type="PANTHER" id="PTHR12526:SF510">
    <property type="entry name" value="D-INOSITOL 3-PHOSPHATE GLYCOSYLTRANSFERASE"/>
    <property type="match status" value="1"/>
</dbReference>
<name>A0A7X0H2W8_9BACT</name>
<accession>A0A7X0H2W8</accession>
<proteinExistence type="predicted"/>
<protein>
    <recommendedName>
        <fullName evidence="3">Glycosyl transferase family 1 domain-containing protein</fullName>
    </recommendedName>
</protein>
<dbReference type="Proteomes" id="UP000541810">
    <property type="component" value="Unassembled WGS sequence"/>
</dbReference>
<evidence type="ECO:0000256" key="2">
    <source>
        <dbReference type="ARBA" id="ARBA00022679"/>
    </source>
</evidence>
<dbReference type="Pfam" id="PF00534">
    <property type="entry name" value="Glycos_transf_1"/>
    <property type="match status" value="1"/>
</dbReference>
<dbReference type="AlphaFoldDB" id="A0A7X0H2W8"/>
<gene>
    <name evidence="4" type="ORF">HNQ40_000094</name>
</gene>
<evidence type="ECO:0000259" key="3">
    <source>
        <dbReference type="Pfam" id="PF00534"/>
    </source>
</evidence>
<feature type="domain" description="Glycosyl transferase family 1" evidence="3">
    <location>
        <begin position="228"/>
        <end position="389"/>
    </location>
</feature>
<comment type="caution">
    <text evidence="4">The sequence shown here is derived from an EMBL/GenBank/DDBJ whole genome shotgun (WGS) entry which is preliminary data.</text>
</comment>
<keyword evidence="1" id="KW-0328">Glycosyltransferase</keyword>
<keyword evidence="2" id="KW-0808">Transferase</keyword>
<evidence type="ECO:0000313" key="5">
    <source>
        <dbReference type="Proteomes" id="UP000541810"/>
    </source>
</evidence>
<dbReference type="RefSeq" id="WP_184675285.1">
    <property type="nucleotide sequence ID" value="NZ_JACHGY010000001.1"/>
</dbReference>
<dbReference type="EMBL" id="JACHGY010000001">
    <property type="protein sequence ID" value="MBB6428288.1"/>
    <property type="molecule type" value="Genomic_DNA"/>
</dbReference>
<dbReference type="SUPFAM" id="SSF53756">
    <property type="entry name" value="UDP-Glycosyltransferase/glycogen phosphorylase"/>
    <property type="match status" value="1"/>
</dbReference>
<keyword evidence="5" id="KW-1185">Reference proteome</keyword>
<dbReference type="Gene3D" id="3.40.50.2000">
    <property type="entry name" value="Glycogen Phosphorylase B"/>
    <property type="match status" value="2"/>
</dbReference>
<dbReference type="GO" id="GO:0016757">
    <property type="term" value="F:glycosyltransferase activity"/>
    <property type="evidence" value="ECO:0007669"/>
    <property type="project" value="UniProtKB-KW"/>
</dbReference>
<sequence length="414" mass="46033">MLNMPVLPDRKRLLLCSMTVPWPDRPTQGLYHVDQAIALNRMGVDTQILSPAPLIPTWAGKLSSWAARHNARPKSYEINGVTIHSPRVPFSFPRMMREQWVPKYPYGVNRWCVAGLSKCLKRAIERTNAEGVLVHGMFPWGKVAERVTEECGIPFAVIEHSAGDVLRIQPNSPMAACYTNVADKAKSVFVVSRPMLRHLESSIGSSRLVLCTNGLSHYDILQNPSMFNAAKNKPLFLSAGHYYQRKGFEELVQAFAELVKAQVDASLVIITEAPESLRQMIDTFGLSSRLQVVPPCSRQELMGWMSKASAFVLPSRREAFGLVYAEAMSRGTPVLMTEDCGMADEINSARIDGVSPAWIVPVDDSAALTQALREVVECPHKLAARSRAAIEFISNRFSWEHNARIVCDHLFSSG</sequence>
<dbReference type="PANTHER" id="PTHR12526">
    <property type="entry name" value="GLYCOSYLTRANSFERASE"/>
    <property type="match status" value="1"/>
</dbReference>
<organism evidence="4 5">
    <name type="scientific">Algisphaera agarilytica</name>
    <dbReference type="NCBI Taxonomy" id="1385975"/>
    <lineage>
        <taxon>Bacteria</taxon>
        <taxon>Pseudomonadati</taxon>
        <taxon>Planctomycetota</taxon>
        <taxon>Phycisphaerae</taxon>
        <taxon>Phycisphaerales</taxon>
        <taxon>Phycisphaeraceae</taxon>
        <taxon>Algisphaera</taxon>
    </lineage>
</organism>
<evidence type="ECO:0000313" key="4">
    <source>
        <dbReference type="EMBL" id="MBB6428288.1"/>
    </source>
</evidence>